<dbReference type="EMBL" id="HACG01025420">
    <property type="protein sequence ID" value="CEK72285.1"/>
    <property type="molecule type" value="Transcribed_RNA"/>
</dbReference>
<organism evidence="1">
    <name type="scientific">Arion vulgaris</name>
    <dbReference type="NCBI Taxonomy" id="1028688"/>
    <lineage>
        <taxon>Eukaryota</taxon>
        <taxon>Metazoa</taxon>
        <taxon>Spiralia</taxon>
        <taxon>Lophotrochozoa</taxon>
        <taxon>Mollusca</taxon>
        <taxon>Gastropoda</taxon>
        <taxon>Heterobranchia</taxon>
        <taxon>Euthyneura</taxon>
        <taxon>Panpulmonata</taxon>
        <taxon>Eupulmonata</taxon>
        <taxon>Stylommatophora</taxon>
        <taxon>Helicina</taxon>
        <taxon>Arionoidea</taxon>
        <taxon>Arionidae</taxon>
        <taxon>Arion</taxon>
    </lineage>
</organism>
<accession>A0A0B6ZWZ7</accession>
<sequence>MITMPSVLTLRDVNIHPRRVTLLPGQIVIPEKEIYYIQKKLTELQYEMEIRKEEDDIKELMLTQSQETIFILAKEHKQLKQMLSKRIQNKIKEVFVQFFCTKHGHPFKRLSNLGNDS</sequence>
<reference evidence="1" key="1">
    <citation type="submission" date="2014-12" db="EMBL/GenBank/DDBJ databases">
        <title>Insight into the proteome of Arion vulgaris.</title>
        <authorList>
            <person name="Aradska J."/>
            <person name="Bulat T."/>
            <person name="Smidak R."/>
            <person name="Sarate P."/>
            <person name="Gangsoo J."/>
            <person name="Sialana F."/>
            <person name="Bilban M."/>
            <person name="Lubec G."/>
        </authorList>
    </citation>
    <scope>NUCLEOTIDE SEQUENCE</scope>
    <source>
        <tissue evidence="1">Skin</tissue>
    </source>
</reference>
<proteinExistence type="predicted"/>
<protein>
    <submittedName>
        <fullName evidence="1">Uncharacterized protein</fullName>
    </submittedName>
</protein>
<dbReference type="AlphaFoldDB" id="A0A0B6ZWZ7"/>
<evidence type="ECO:0000313" key="1">
    <source>
        <dbReference type="EMBL" id="CEK72285.1"/>
    </source>
</evidence>
<gene>
    <name evidence="1" type="primary">ORF81761</name>
</gene>
<feature type="non-terminal residue" evidence="1">
    <location>
        <position position="117"/>
    </location>
</feature>
<name>A0A0B6ZWZ7_9EUPU</name>